<dbReference type="EC" id="2.1.1.80" evidence="4"/>
<dbReference type="SUPFAM" id="SSF52738">
    <property type="entry name" value="Methylesterase CheB, C-terminal domain"/>
    <property type="match status" value="1"/>
</dbReference>
<feature type="domain" description="CheB-type methylesterase" evidence="22">
    <location>
        <begin position="26"/>
        <end position="213"/>
    </location>
</feature>
<feature type="region of interest" description="Disordered" evidence="20">
    <location>
        <begin position="1"/>
        <end position="20"/>
    </location>
</feature>
<dbReference type="CDD" id="cd16434">
    <property type="entry name" value="CheB-CheR_fusion"/>
    <property type="match status" value="1"/>
</dbReference>
<dbReference type="GO" id="GO:0005737">
    <property type="term" value="C:cytoplasm"/>
    <property type="evidence" value="ECO:0007669"/>
    <property type="project" value="InterPro"/>
</dbReference>
<dbReference type="PANTHER" id="PTHR24422">
    <property type="entry name" value="CHEMOTAXIS PROTEIN METHYLTRANSFERASE"/>
    <property type="match status" value="1"/>
</dbReference>
<evidence type="ECO:0000256" key="2">
    <source>
        <dbReference type="ARBA" id="ARBA00001541"/>
    </source>
</evidence>
<feature type="compositionally biased region" description="Basic and acidic residues" evidence="20">
    <location>
        <begin position="1"/>
        <end position="11"/>
    </location>
</feature>
<evidence type="ECO:0000256" key="20">
    <source>
        <dbReference type="SAM" id="MobiDB-lite"/>
    </source>
</evidence>
<dbReference type="SMART" id="SM00086">
    <property type="entry name" value="PAC"/>
    <property type="match status" value="1"/>
</dbReference>
<keyword evidence="16" id="KW-0067">ATP-binding</keyword>
<feature type="region of interest" description="Disordered" evidence="20">
    <location>
        <begin position="673"/>
        <end position="700"/>
    </location>
</feature>
<dbReference type="InterPro" id="IPR022641">
    <property type="entry name" value="CheR_N"/>
</dbReference>
<dbReference type="Pfam" id="PF13426">
    <property type="entry name" value="PAS_9"/>
    <property type="match status" value="1"/>
</dbReference>
<keyword evidence="19" id="KW-0145">Chemotaxis</keyword>
<keyword evidence="25" id="KW-1185">Reference proteome</keyword>
<accession>A0A1T4NX22</accession>
<dbReference type="SUPFAM" id="SSF47757">
    <property type="entry name" value="Chemotaxis receptor methyltransferase CheR, N-terminal domain"/>
    <property type="match status" value="1"/>
</dbReference>
<dbReference type="InterPro" id="IPR001610">
    <property type="entry name" value="PAC"/>
</dbReference>
<dbReference type="InterPro" id="IPR000673">
    <property type="entry name" value="Sig_transdc_resp-reg_Me-estase"/>
</dbReference>
<feature type="active site" evidence="19">
    <location>
        <position position="38"/>
    </location>
</feature>
<dbReference type="PROSITE" id="PS50123">
    <property type="entry name" value="CHER"/>
    <property type="match status" value="1"/>
</dbReference>
<dbReference type="InterPro" id="IPR035909">
    <property type="entry name" value="CheB_C"/>
</dbReference>
<feature type="active site" evidence="19">
    <location>
        <position position="157"/>
    </location>
</feature>
<evidence type="ECO:0000256" key="3">
    <source>
        <dbReference type="ARBA" id="ARBA00012438"/>
    </source>
</evidence>
<dbReference type="STRING" id="225324.SAMN02745126_02480"/>
<evidence type="ECO:0000313" key="24">
    <source>
        <dbReference type="EMBL" id="SJZ83338.1"/>
    </source>
</evidence>
<evidence type="ECO:0000259" key="23">
    <source>
        <dbReference type="PROSITE" id="PS50123"/>
    </source>
</evidence>
<dbReference type="GO" id="GO:0005524">
    <property type="term" value="F:ATP binding"/>
    <property type="evidence" value="ECO:0007669"/>
    <property type="project" value="UniProtKB-KW"/>
</dbReference>
<dbReference type="InterPro" id="IPR036804">
    <property type="entry name" value="CheR_N_sf"/>
</dbReference>
<dbReference type="InterPro" id="IPR036890">
    <property type="entry name" value="HATPase_C_sf"/>
</dbReference>
<keyword evidence="19" id="KW-0378">Hydrolase</keyword>
<evidence type="ECO:0000256" key="7">
    <source>
        <dbReference type="ARBA" id="ARBA00022553"/>
    </source>
</evidence>
<dbReference type="InterPro" id="IPR035965">
    <property type="entry name" value="PAS-like_dom_sf"/>
</dbReference>
<dbReference type="PRINTS" id="PR00996">
    <property type="entry name" value="CHERMTFRASE"/>
</dbReference>
<dbReference type="PROSITE" id="PS50122">
    <property type="entry name" value="CHEB"/>
    <property type="match status" value="1"/>
</dbReference>
<dbReference type="InterPro" id="IPR000700">
    <property type="entry name" value="PAS-assoc_C"/>
</dbReference>
<evidence type="ECO:0000256" key="4">
    <source>
        <dbReference type="ARBA" id="ARBA00012534"/>
    </source>
</evidence>
<dbReference type="SUPFAM" id="SSF55785">
    <property type="entry name" value="PYP-like sensor domain (PAS domain)"/>
    <property type="match status" value="1"/>
</dbReference>
<keyword evidence="17" id="KW-0157">Chromophore</keyword>
<dbReference type="GO" id="GO:0000156">
    <property type="term" value="F:phosphorelay response regulator activity"/>
    <property type="evidence" value="ECO:0007669"/>
    <property type="project" value="InterPro"/>
</dbReference>
<dbReference type="SUPFAM" id="SSF53335">
    <property type="entry name" value="S-adenosyl-L-methionine-dependent methyltransferases"/>
    <property type="match status" value="1"/>
</dbReference>
<protein>
    <recommendedName>
        <fullName evidence="5">Blue-light-activated histidine kinase</fullName>
        <ecNumber evidence="4">2.1.1.80</ecNumber>
        <ecNumber evidence="3">2.7.13.3</ecNumber>
    </recommendedName>
</protein>
<dbReference type="EC" id="2.7.13.3" evidence="3"/>
<evidence type="ECO:0000259" key="22">
    <source>
        <dbReference type="PROSITE" id="PS50122"/>
    </source>
</evidence>
<evidence type="ECO:0000256" key="13">
    <source>
        <dbReference type="ARBA" id="ARBA00022691"/>
    </source>
</evidence>
<keyword evidence="6" id="KW-0600">Photoreceptor protein</keyword>
<gene>
    <name evidence="24" type="ORF">SAMN02745126_02480</name>
</gene>
<evidence type="ECO:0000256" key="16">
    <source>
        <dbReference type="ARBA" id="ARBA00022840"/>
    </source>
</evidence>
<evidence type="ECO:0000256" key="15">
    <source>
        <dbReference type="ARBA" id="ARBA00022777"/>
    </source>
</evidence>
<dbReference type="InterPro" id="IPR000780">
    <property type="entry name" value="CheR_MeTrfase"/>
</dbReference>
<keyword evidence="18" id="KW-0675">Receptor</keyword>
<dbReference type="SUPFAM" id="SSF55874">
    <property type="entry name" value="ATPase domain of HSP90 chaperone/DNA topoisomerase II/histidine kinase"/>
    <property type="match status" value="1"/>
</dbReference>
<proteinExistence type="predicted"/>
<keyword evidence="8" id="KW-0489">Methyltransferase</keyword>
<keyword evidence="11" id="KW-0288">FMN</keyword>
<dbReference type="Pfam" id="PF01339">
    <property type="entry name" value="CheB_methylest"/>
    <property type="match status" value="1"/>
</dbReference>
<dbReference type="Gene3D" id="3.40.50.150">
    <property type="entry name" value="Vaccinia Virus protein VP39"/>
    <property type="match status" value="1"/>
</dbReference>
<dbReference type="GO" id="GO:0008983">
    <property type="term" value="F:protein-glutamate O-methyltransferase activity"/>
    <property type="evidence" value="ECO:0007669"/>
    <property type="project" value="UniProtKB-EC"/>
</dbReference>
<dbReference type="Pfam" id="PF07536">
    <property type="entry name" value="HWE_HK"/>
    <property type="match status" value="1"/>
</dbReference>
<dbReference type="InterPro" id="IPR022642">
    <property type="entry name" value="CheR_C"/>
</dbReference>
<feature type="domain" description="PAC" evidence="21">
    <location>
        <begin position="952"/>
        <end position="1004"/>
    </location>
</feature>
<dbReference type="PROSITE" id="PS50113">
    <property type="entry name" value="PAC"/>
    <property type="match status" value="1"/>
</dbReference>
<keyword evidence="13" id="KW-0949">S-adenosyl-L-methionine</keyword>
<evidence type="ECO:0000256" key="8">
    <source>
        <dbReference type="ARBA" id="ARBA00022603"/>
    </source>
</evidence>
<keyword evidence="9" id="KW-0716">Sensory transduction</keyword>
<dbReference type="Gene3D" id="3.30.450.20">
    <property type="entry name" value="PAS domain"/>
    <property type="match status" value="2"/>
</dbReference>
<evidence type="ECO:0000313" key="25">
    <source>
        <dbReference type="Proteomes" id="UP000190092"/>
    </source>
</evidence>
<organism evidence="24 25">
    <name type="scientific">Enhydrobacter aerosaccus</name>
    <dbReference type="NCBI Taxonomy" id="225324"/>
    <lineage>
        <taxon>Bacteria</taxon>
        <taxon>Pseudomonadati</taxon>
        <taxon>Pseudomonadota</taxon>
        <taxon>Alphaproteobacteria</taxon>
        <taxon>Hyphomicrobiales</taxon>
        <taxon>Enhydrobacter</taxon>
    </lineage>
</organism>
<dbReference type="InterPro" id="IPR050903">
    <property type="entry name" value="Bact_Chemotaxis_MeTrfase"/>
</dbReference>
<feature type="domain" description="CheR-type methyltransferase" evidence="23">
    <location>
        <begin position="229"/>
        <end position="489"/>
    </location>
</feature>
<keyword evidence="15" id="KW-0418">Kinase</keyword>
<dbReference type="Proteomes" id="UP000190092">
    <property type="component" value="Unassembled WGS sequence"/>
</dbReference>
<evidence type="ECO:0000256" key="19">
    <source>
        <dbReference type="PROSITE-ProRule" id="PRU00050"/>
    </source>
</evidence>
<keyword evidence="7" id="KW-0597">Phosphoprotein</keyword>
<dbReference type="InterPro" id="IPR000014">
    <property type="entry name" value="PAS"/>
</dbReference>
<dbReference type="PANTHER" id="PTHR24422:SF27">
    <property type="entry name" value="PROTEIN-GLUTAMATE O-METHYLTRANSFERASE"/>
    <property type="match status" value="1"/>
</dbReference>
<dbReference type="Gene3D" id="3.40.50.180">
    <property type="entry name" value="Methylesterase CheB, C-terminal domain"/>
    <property type="match status" value="1"/>
</dbReference>
<evidence type="ECO:0000256" key="1">
    <source>
        <dbReference type="ARBA" id="ARBA00000085"/>
    </source>
</evidence>
<evidence type="ECO:0000256" key="17">
    <source>
        <dbReference type="ARBA" id="ARBA00022991"/>
    </source>
</evidence>
<dbReference type="SMART" id="SM00911">
    <property type="entry name" value="HWE_HK"/>
    <property type="match status" value="1"/>
</dbReference>
<dbReference type="GO" id="GO:0032259">
    <property type="term" value="P:methylation"/>
    <property type="evidence" value="ECO:0007669"/>
    <property type="project" value="UniProtKB-KW"/>
</dbReference>
<evidence type="ECO:0000256" key="10">
    <source>
        <dbReference type="ARBA" id="ARBA00022630"/>
    </source>
</evidence>
<dbReference type="Pfam" id="PF13596">
    <property type="entry name" value="PAS_10"/>
    <property type="match status" value="1"/>
</dbReference>
<dbReference type="EMBL" id="FUWJ01000002">
    <property type="protein sequence ID" value="SJZ83338.1"/>
    <property type="molecule type" value="Genomic_DNA"/>
</dbReference>
<dbReference type="InterPro" id="IPR029063">
    <property type="entry name" value="SAM-dependent_MTases_sf"/>
</dbReference>
<keyword evidence="12" id="KW-0808">Transferase</keyword>
<dbReference type="SMART" id="SM00138">
    <property type="entry name" value="MeTrc"/>
    <property type="match status" value="1"/>
</dbReference>
<reference evidence="25" key="1">
    <citation type="submission" date="2017-02" db="EMBL/GenBank/DDBJ databases">
        <authorList>
            <person name="Varghese N."/>
            <person name="Submissions S."/>
        </authorList>
    </citation>
    <scope>NUCLEOTIDE SEQUENCE [LARGE SCALE GENOMIC DNA]</scope>
    <source>
        <strain evidence="25">ATCC 27094</strain>
    </source>
</reference>
<evidence type="ECO:0000256" key="9">
    <source>
        <dbReference type="ARBA" id="ARBA00022606"/>
    </source>
</evidence>
<keyword evidence="14" id="KW-0547">Nucleotide-binding</keyword>
<comment type="catalytic activity">
    <reaction evidence="2">
        <text>L-glutamyl-[protein] + S-adenosyl-L-methionine = [protein]-L-glutamate 5-O-methyl ester + S-adenosyl-L-homocysteine</text>
        <dbReference type="Rhea" id="RHEA:24452"/>
        <dbReference type="Rhea" id="RHEA-COMP:10208"/>
        <dbReference type="Rhea" id="RHEA-COMP:10311"/>
        <dbReference type="ChEBI" id="CHEBI:29973"/>
        <dbReference type="ChEBI" id="CHEBI:57856"/>
        <dbReference type="ChEBI" id="CHEBI:59789"/>
        <dbReference type="ChEBI" id="CHEBI:82795"/>
        <dbReference type="EC" id="2.1.1.80"/>
    </reaction>
</comment>
<evidence type="ECO:0000256" key="5">
    <source>
        <dbReference type="ARBA" id="ARBA00021740"/>
    </source>
</evidence>
<dbReference type="Pfam" id="PF03705">
    <property type="entry name" value="CheR_N"/>
    <property type="match status" value="1"/>
</dbReference>
<evidence type="ECO:0000256" key="6">
    <source>
        <dbReference type="ARBA" id="ARBA00022543"/>
    </source>
</evidence>
<dbReference type="InterPro" id="IPR011102">
    <property type="entry name" value="Sig_transdc_His_kinase_HWE"/>
</dbReference>
<dbReference type="GO" id="GO:0008984">
    <property type="term" value="F:protein-glutamate methylesterase activity"/>
    <property type="evidence" value="ECO:0007669"/>
    <property type="project" value="InterPro"/>
</dbReference>
<dbReference type="GO" id="GO:0006935">
    <property type="term" value="P:chemotaxis"/>
    <property type="evidence" value="ECO:0007669"/>
    <property type="project" value="UniProtKB-UniRule"/>
</dbReference>
<comment type="catalytic activity">
    <reaction evidence="1">
        <text>ATP + protein L-histidine = ADP + protein N-phospho-L-histidine.</text>
        <dbReference type="EC" id="2.7.13.3"/>
    </reaction>
</comment>
<dbReference type="GO" id="GO:0009881">
    <property type="term" value="F:photoreceptor activity"/>
    <property type="evidence" value="ECO:0007669"/>
    <property type="project" value="UniProtKB-KW"/>
</dbReference>
<dbReference type="OrthoDB" id="5287260at2"/>
<feature type="active site" evidence="19">
    <location>
        <position position="65"/>
    </location>
</feature>
<evidence type="ECO:0000256" key="14">
    <source>
        <dbReference type="ARBA" id="ARBA00022741"/>
    </source>
</evidence>
<keyword evidence="10" id="KW-0285">Flavoprotein</keyword>
<dbReference type="Gene3D" id="1.10.155.10">
    <property type="entry name" value="Chemotaxis receptor methyltransferase CheR, N-terminal domain"/>
    <property type="match status" value="1"/>
</dbReference>
<name>A0A1T4NX22_9HYPH</name>
<evidence type="ECO:0000259" key="21">
    <source>
        <dbReference type="PROSITE" id="PS50113"/>
    </source>
</evidence>
<dbReference type="AlphaFoldDB" id="A0A1T4NX22"/>
<sequence length="1201" mass="131451">MSQEIQDKMARSEASGGAPVADDAAPLPVVPIVGIGASAGGLTALEMLLPPIKPGSGLAYVVIQHLDPDHESALPSLLERSTALPVAVITNGMAIEADRIYVLPPNAGVAIEDDRLRLAELPRPRGPQTPIDGFFTSLAEARGERAAAVILSGSGSDGTLGLRAIKEHGGLTIAQRGAEYDGMMRSAVQTGMVDVVLPVAEIPAKLADYFRDLDRRKSQAEGQGARDALTQILALLRARTGHDFSGYKDRTVARRVQRRMQVLQIDTVATFIERLRKDPQEVDLLLQDLLIGVTNFFRDPQAFAALEEKVIPYLFEGKGPNDTIRIWVPGCSTGEEAYSIAILLREHLPKGQAGPRLQIFASDIDEQALQTARIGRYPAAIAGDVAPERLEQHFVREDGTYRIASDLREICLFSAHNLLHDAPFSKLDLISCRNLLIYLTPELQNRVIPLFHYALNESGYLFLGSSENLTRHARLFSTLDKPHRIFRRRTPIERRLPEFPLTTTEGARHRTPAAQRIVADPDSLQSLAERQLLERYSPAYVVINAEGDALHGSGRTGKYLELAPGAPKIDVFSMARQGLRPDMRAGVHKAASTGQVVVQKNVIVGTNGGRQTIDLIVQPLRTAPAHDPLYMIVFQDIGGIKNGQEANGAVDDEDLESAGLRQLETELRATKERLQTTTEELESTNEELKSGNEELSSMNEELQSANEELETSKEELQSINEELQTVNAELNSRVEDLSRANSDIANLLESTQIATLFLDRDLNVKSFTPAAKDVFRLIESDMGRPITHVRACFKADTVQDDAERVLRTLSTIERQIEGADNGARYVMRMMPYRTVDNVIAGVVITFVDVTKMSAAEARINQLTRDLRDRIQSLEILLDVVPVGILILQDRQKIDEIRVNRYGAQLLGHGAQGEAGSGPRLLSAGVRLFQGDRELPPDEQPLQLSTRSGHAVANFEGQLLRPDGERRDVMITSTPLFDDAGKTRGGIAAIVDISERKNAEARQQILLYELQHRVKNIIATVSALANRSLPTEGPMAAIGEAFQGRLRGMAATHELLSRANWRGAPLAELIEAATRSLTGFEGSNVDVHGPDVLMTPAAAATLGMVFYELATNAVKYGALSKSGGRVDIDWQVTGSPTIKTLSLTWTESGSKPIAPDARAGFGMTFIKRSIEYELAGKADMEPTADGLRWKMDLPFAQNVQHA</sequence>
<evidence type="ECO:0000256" key="12">
    <source>
        <dbReference type="ARBA" id="ARBA00022679"/>
    </source>
</evidence>
<evidence type="ECO:0000256" key="18">
    <source>
        <dbReference type="ARBA" id="ARBA00023170"/>
    </source>
</evidence>
<dbReference type="Pfam" id="PF01739">
    <property type="entry name" value="CheR"/>
    <property type="match status" value="1"/>
</dbReference>
<dbReference type="GO" id="GO:0004673">
    <property type="term" value="F:protein histidine kinase activity"/>
    <property type="evidence" value="ECO:0007669"/>
    <property type="project" value="UniProtKB-EC"/>
</dbReference>
<dbReference type="Gene3D" id="3.30.565.10">
    <property type="entry name" value="Histidine kinase-like ATPase, C-terminal domain"/>
    <property type="match status" value="1"/>
</dbReference>
<evidence type="ECO:0000256" key="11">
    <source>
        <dbReference type="ARBA" id="ARBA00022643"/>
    </source>
</evidence>